<sequence>MKTIRVSGDPLLDIRCFLGEGPIYQPETDELHFLDIANGEVHHYNCATGAHEVDVYADHVSCIRLRADQPGFIAAVDRGFAFLPARAPGSSRDAPAPVSYFVKLPDEVHPRTKMFNDGEVDTLGRFMAGTKPARGEPMEGKREEIMWRVDGEGKLEKAMEGLALPNGIGFSVDQKKMYFADTIERTIFEFDYASSGNFTNRRVFHHSPSRSTPGGLPDGLLVDAQDNIYSARFAGSKIIRFKPSGDADLEIVFDDTRHITACELGGKGGSTLFVTTASLTENGDDKNDELVRRYGARSGAVWAVDLSAEGVTAKERFRFKSVASKAQL</sequence>
<dbReference type="GO" id="GO:0004341">
    <property type="term" value="F:gluconolactonase activity"/>
    <property type="evidence" value="ECO:0007669"/>
    <property type="project" value="TreeGrafter"/>
</dbReference>
<comment type="caution">
    <text evidence="5">The sequence shown here is derived from an EMBL/GenBank/DDBJ whole genome shotgun (WGS) entry which is preliminary data.</text>
</comment>
<dbReference type="InterPro" id="IPR005511">
    <property type="entry name" value="SMP-30"/>
</dbReference>
<proteinExistence type="inferred from homology"/>
<comment type="similarity">
    <text evidence="1">Belongs to the SMP-30/CGR1 family.</text>
</comment>
<comment type="cofactor">
    <cofactor evidence="3">
        <name>Zn(2+)</name>
        <dbReference type="ChEBI" id="CHEBI:29105"/>
    </cofactor>
    <text evidence="3">Binds 1 divalent metal cation per subunit.</text>
</comment>
<dbReference type="InterPro" id="IPR011042">
    <property type="entry name" value="6-blade_b-propeller_TolB-like"/>
</dbReference>
<evidence type="ECO:0000259" key="4">
    <source>
        <dbReference type="Pfam" id="PF08450"/>
    </source>
</evidence>
<gene>
    <name evidence="5" type="ORF">DMC30DRAFT_382037</name>
</gene>
<dbReference type="PANTHER" id="PTHR10907">
    <property type="entry name" value="REGUCALCIN"/>
    <property type="match status" value="1"/>
</dbReference>
<feature type="domain" description="SMP-30/Gluconolactonase/LRE-like region" evidence="4">
    <location>
        <begin position="18"/>
        <end position="277"/>
    </location>
</feature>
<dbReference type="Proteomes" id="UP000311382">
    <property type="component" value="Unassembled WGS sequence"/>
</dbReference>
<feature type="binding site" evidence="3">
    <location>
        <position position="218"/>
    </location>
    <ligand>
        <name>a divalent metal cation</name>
        <dbReference type="ChEBI" id="CHEBI:60240"/>
    </ligand>
</feature>
<evidence type="ECO:0000256" key="1">
    <source>
        <dbReference type="ARBA" id="ARBA00008853"/>
    </source>
</evidence>
<dbReference type="GO" id="GO:0005509">
    <property type="term" value="F:calcium ion binding"/>
    <property type="evidence" value="ECO:0007669"/>
    <property type="project" value="TreeGrafter"/>
</dbReference>
<feature type="binding site" evidence="3">
    <location>
        <position position="166"/>
    </location>
    <ligand>
        <name>a divalent metal cation</name>
        <dbReference type="ChEBI" id="CHEBI:60240"/>
    </ligand>
</feature>
<dbReference type="GO" id="GO:0019853">
    <property type="term" value="P:L-ascorbic acid biosynthetic process"/>
    <property type="evidence" value="ECO:0007669"/>
    <property type="project" value="TreeGrafter"/>
</dbReference>
<dbReference type="PANTHER" id="PTHR10907:SF47">
    <property type="entry name" value="REGUCALCIN"/>
    <property type="match status" value="1"/>
</dbReference>
<dbReference type="OrthoDB" id="423498at2759"/>
<dbReference type="AlphaFoldDB" id="A0A5C5FME6"/>
<organism evidence="5 6">
    <name type="scientific">Rhodotorula diobovata</name>
    <dbReference type="NCBI Taxonomy" id="5288"/>
    <lineage>
        <taxon>Eukaryota</taxon>
        <taxon>Fungi</taxon>
        <taxon>Dikarya</taxon>
        <taxon>Basidiomycota</taxon>
        <taxon>Pucciniomycotina</taxon>
        <taxon>Microbotryomycetes</taxon>
        <taxon>Sporidiobolales</taxon>
        <taxon>Sporidiobolaceae</taxon>
        <taxon>Rhodotorula</taxon>
    </lineage>
</organism>
<evidence type="ECO:0000313" key="6">
    <source>
        <dbReference type="Proteomes" id="UP000311382"/>
    </source>
</evidence>
<dbReference type="SUPFAM" id="SSF63829">
    <property type="entry name" value="Calcium-dependent phosphotriesterase"/>
    <property type="match status" value="1"/>
</dbReference>
<evidence type="ECO:0000313" key="5">
    <source>
        <dbReference type="EMBL" id="TNY17449.1"/>
    </source>
</evidence>
<reference evidence="5 6" key="1">
    <citation type="submission" date="2019-03" db="EMBL/GenBank/DDBJ databases">
        <title>Rhodosporidium diobovatum UCD-FST 08-225 genome sequencing, assembly, and annotation.</title>
        <authorList>
            <person name="Fakankun I.U."/>
            <person name="Fristensky B."/>
            <person name="Levin D.B."/>
        </authorList>
    </citation>
    <scope>NUCLEOTIDE SEQUENCE [LARGE SCALE GENOMIC DNA]</scope>
    <source>
        <strain evidence="5 6">UCD-FST 08-225</strain>
    </source>
</reference>
<dbReference type="PRINTS" id="PR01790">
    <property type="entry name" value="SMP30FAMILY"/>
</dbReference>
<dbReference type="EMBL" id="SOZI01000202">
    <property type="protein sequence ID" value="TNY17449.1"/>
    <property type="molecule type" value="Genomic_DNA"/>
</dbReference>
<evidence type="ECO:0000256" key="2">
    <source>
        <dbReference type="PIRSR" id="PIRSR605511-1"/>
    </source>
</evidence>
<name>A0A5C5FME6_9BASI</name>
<keyword evidence="3" id="KW-0479">Metal-binding</keyword>
<feature type="binding site" evidence="3">
    <location>
        <position position="116"/>
    </location>
    <ligand>
        <name>substrate</name>
    </ligand>
</feature>
<protein>
    <submittedName>
        <fullName evidence="5">SMP-30/Gluconolaconase/LRE-like region-domain-containing protein</fullName>
    </submittedName>
</protein>
<dbReference type="Pfam" id="PF08450">
    <property type="entry name" value="SGL"/>
    <property type="match status" value="1"/>
</dbReference>
<dbReference type="Gene3D" id="2.120.10.30">
    <property type="entry name" value="TolB, C-terminal domain"/>
    <property type="match status" value="1"/>
</dbReference>
<feature type="binding site" evidence="3">
    <location>
        <position position="20"/>
    </location>
    <ligand>
        <name>a divalent metal cation</name>
        <dbReference type="ChEBI" id="CHEBI:60240"/>
    </ligand>
</feature>
<accession>A0A5C5FME6</accession>
<dbReference type="InterPro" id="IPR013658">
    <property type="entry name" value="SGL"/>
</dbReference>
<evidence type="ECO:0000256" key="3">
    <source>
        <dbReference type="PIRSR" id="PIRSR605511-2"/>
    </source>
</evidence>
<dbReference type="STRING" id="5288.A0A5C5FME6"/>
<feature type="active site" description="Proton donor/acceptor" evidence="2">
    <location>
        <position position="218"/>
    </location>
</feature>
<keyword evidence="3" id="KW-0862">Zinc</keyword>
<keyword evidence="6" id="KW-1185">Reference proteome</keyword>